<gene>
    <name evidence="1" type="ORF">L6164_001703</name>
</gene>
<reference evidence="1 2" key="1">
    <citation type="journal article" date="2022" name="DNA Res.">
        <title>Chromosomal-level genome assembly of the orchid tree Bauhinia variegata (Leguminosae; Cercidoideae) supports the allotetraploid origin hypothesis of Bauhinia.</title>
        <authorList>
            <person name="Zhong Y."/>
            <person name="Chen Y."/>
            <person name="Zheng D."/>
            <person name="Pang J."/>
            <person name="Liu Y."/>
            <person name="Luo S."/>
            <person name="Meng S."/>
            <person name="Qian L."/>
            <person name="Wei D."/>
            <person name="Dai S."/>
            <person name="Zhou R."/>
        </authorList>
    </citation>
    <scope>NUCLEOTIDE SEQUENCE [LARGE SCALE GENOMIC DNA]</scope>
    <source>
        <strain evidence="1">BV-YZ2020</strain>
    </source>
</reference>
<organism evidence="1 2">
    <name type="scientific">Bauhinia variegata</name>
    <name type="common">Purple orchid tree</name>
    <name type="synonym">Phanera variegata</name>
    <dbReference type="NCBI Taxonomy" id="167791"/>
    <lineage>
        <taxon>Eukaryota</taxon>
        <taxon>Viridiplantae</taxon>
        <taxon>Streptophyta</taxon>
        <taxon>Embryophyta</taxon>
        <taxon>Tracheophyta</taxon>
        <taxon>Spermatophyta</taxon>
        <taxon>Magnoliopsida</taxon>
        <taxon>eudicotyledons</taxon>
        <taxon>Gunneridae</taxon>
        <taxon>Pentapetalae</taxon>
        <taxon>rosids</taxon>
        <taxon>fabids</taxon>
        <taxon>Fabales</taxon>
        <taxon>Fabaceae</taxon>
        <taxon>Cercidoideae</taxon>
        <taxon>Cercideae</taxon>
        <taxon>Bauhiniinae</taxon>
        <taxon>Bauhinia</taxon>
    </lineage>
</organism>
<accession>A0ACB9QAG4</accession>
<dbReference type="Proteomes" id="UP000828941">
    <property type="component" value="Chromosome 1"/>
</dbReference>
<name>A0ACB9QAG4_BAUVA</name>
<sequence length="679" mass="75990">MEMGTKESVLDHLFVEILGGSTSLSPRQSNRTVVYWPYMVGMMVNFFTRKTVQLEKNGRCFDVKNIIQTQNEYNFTKIVDEDLNQSLAFRTCDAFKRNFTLPHNTPLVSFHMESITLFRCNRNLNLGFPKRYFNHSCGDYDVYCAPPTPNDDNNRSSLIGCSVLHFPKHFPDGEDIFTLVSGNIYLQVRLSDNCSKCYRKRGGLCQLDSNKNFHCNKACVPKSCGDGQNINFPFYIEGVQEEFCGYPKFGLSCDKNGHPILNLSNTAYIVQEISYENESIRVSDAAFSMSNTTGCDTLHRAKNFTYPGTRFHLVPNQTEMLLFFGCDLQSLPQRLQKYEAMVEDGSISGNEGILGSIRRGFLLKWVASDCSDCRSSGGRATLCAVHPYFTTCEPKSCGDGQNISYPFYIKGEQPEFCGYPNFDLSCSKNGHPILNLPNTAYIVREISYQDESIRVSDADFSLSNTTSCVNRAKNFTYPGFRFSVVPNQTEMFLFFGCDLQSLPQRLKKYKVGCSAENHTSSVLGLSGNDGEFSLVSKNCNDGVVKAMVEDASVSENEGILGSIERGFLLKWPATNCSECLRSGGKCGFDRGKYRFQCFCPDRPHAWDCGDYSGDKKALRLGLGLVSAALGVGVLLFALYCYLTGFGKNNTKAHQDFEAFLKSHGPLPARSYEVKTEKNV</sequence>
<comment type="caution">
    <text evidence="1">The sequence shown here is derived from an EMBL/GenBank/DDBJ whole genome shotgun (WGS) entry which is preliminary data.</text>
</comment>
<dbReference type="EMBL" id="CM039426">
    <property type="protein sequence ID" value="KAI4357777.1"/>
    <property type="molecule type" value="Genomic_DNA"/>
</dbReference>
<keyword evidence="2" id="KW-1185">Reference proteome</keyword>
<evidence type="ECO:0000313" key="1">
    <source>
        <dbReference type="EMBL" id="KAI4357777.1"/>
    </source>
</evidence>
<evidence type="ECO:0000313" key="2">
    <source>
        <dbReference type="Proteomes" id="UP000828941"/>
    </source>
</evidence>
<protein>
    <submittedName>
        <fullName evidence="1">Uncharacterized protein</fullName>
    </submittedName>
</protein>
<proteinExistence type="predicted"/>